<dbReference type="Proteomes" id="UP000014977">
    <property type="component" value="Unassembled WGS sequence"/>
</dbReference>
<protein>
    <recommendedName>
        <fullName evidence="6">TM7S3/TM198-like domain-containing protein</fullName>
    </recommendedName>
</protein>
<evidence type="ECO:0000256" key="2">
    <source>
        <dbReference type="ARBA" id="ARBA00022692"/>
    </source>
</evidence>
<keyword evidence="4 5" id="KW-0472">Membrane</keyword>
<reference evidence="7 8" key="1">
    <citation type="journal article" date="2013" name="Genome Announc.">
        <title>Draft genome sequences for three mercury-methylating, sulfate-reducing bacteria.</title>
        <authorList>
            <person name="Brown S.D."/>
            <person name="Hurt R.A.Jr."/>
            <person name="Gilmour C.C."/>
            <person name="Elias D.A."/>
        </authorList>
    </citation>
    <scope>NUCLEOTIDE SEQUENCE [LARGE SCALE GENOMIC DNA]</scope>
    <source>
        <strain evidence="7 8">DSM 2059</strain>
    </source>
</reference>
<evidence type="ECO:0000313" key="8">
    <source>
        <dbReference type="Proteomes" id="UP000014977"/>
    </source>
</evidence>
<evidence type="ECO:0000256" key="1">
    <source>
        <dbReference type="ARBA" id="ARBA00004141"/>
    </source>
</evidence>
<evidence type="ECO:0000256" key="3">
    <source>
        <dbReference type="ARBA" id="ARBA00022989"/>
    </source>
</evidence>
<comment type="caution">
    <text evidence="7">The sequence shown here is derived from an EMBL/GenBank/DDBJ whole genome shotgun (WGS) entry which is preliminary data.</text>
</comment>
<feature type="transmembrane region" description="Helical" evidence="5">
    <location>
        <begin position="20"/>
        <end position="36"/>
    </location>
</feature>
<evidence type="ECO:0000259" key="6">
    <source>
        <dbReference type="Pfam" id="PF13886"/>
    </source>
</evidence>
<feature type="transmembrane region" description="Helical" evidence="5">
    <location>
        <begin position="122"/>
        <end position="140"/>
    </location>
</feature>
<keyword evidence="8" id="KW-1185">Reference proteome</keyword>
<feature type="transmembrane region" description="Helical" evidence="5">
    <location>
        <begin position="74"/>
        <end position="92"/>
    </location>
</feature>
<dbReference type="EMBL" id="ATHJ01000074">
    <property type="protein sequence ID" value="EPR41523.1"/>
    <property type="molecule type" value="Genomic_DNA"/>
</dbReference>
<evidence type="ECO:0000256" key="5">
    <source>
        <dbReference type="SAM" id="Phobius"/>
    </source>
</evidence>
<feature type="transmembrane region" description="Helical" evidence="5">
    <location>
        <begin position="98"/>
        <end position="117"/>
    </location>
</feature>
<keyword evidence="2 5" id="KW-0812">Transmembrane</keyword>
<dbReference type="eggNOG" id="ENOG5034912">
    <property type="taxonomic scope" value="Bacteria"/>
</dbReference>
<feature type="transmembrane region" description="Helical" evidence="5">
    <location>
        <begin position="48"/>
        <end position="67"/>
    </location>
</feature>
<comment type="subcellular location">
    <subcellularLocation>
        <location evidence="1">Membrane</location>
        <topology evidence="1">Multi-pass membrane protein</topology>
    </subcellularLocation>
</comment>
<proteinExistence type="predicted"/>
<evidence type="ECO:0000256" key="4">
    <source>
        <dbReference type="ARBA" id="ARBA00023136"/>
    </source>
</evidence>
<dbReference type="RefSeq" id="WP_020876387.1">
    <property type="nucleotide sequence ID" value="NZ_ATHJ01000074.1"/>
</dbReference>
<evidence type="ECO:0000313" key="7">
    <source>
        <dbReference type="EMBL" id="EPR41523.1"/>
    </source>
</evidence>
<accession>S7VAI4</accession>
<dbReference type="Pfam" id="PF13886">
    <property type="entry name" value="TM7S3_TM198"/>
    <property type="match status" value="1"/>
</dbReference>
<organism evidence="7 8">
    <name type="scientific">Desulfococcus multivorans DSM 2059</name>
    <dbReference type="NCBI Taxonomy" id="1121405"/>
    <lineage>
        <taxon>Bacteria</taxon>
        <taxon>Pseudomonadati</taxon>
        <taxon>Thermodesulfobacteriota</taxon>
        <taxon>Desulfobacteria</taxon>
        <taxon>Desulfobacterales</taxon>
        <taxon>Desulfococcaceae</taxon>
        <taxon>Desulfococcus</taxon>
    </lineage>
</organism>
<keyword evidence="3 5" id="KW-1133">Transmembrane helix</keyword>
<sequence length="174" mass="19086">MVNIPGTVVGIMILFIGRKLFWLFVGSLGLMAGLTYTERFLGPQEEYVILGIAVLIGLLFAVSAFLLKKIAVGVAGFMVGAYVTFYFLKVFGYHETQFVWLICLLGGIVGIALMAFLFDWAIIFLSSVFGAVLVIQSIALEPHITPWAFFGMVILGCAAQAKIMYSEPGMRGRR</sequence>
<dbReference type="AlphaFoldDB" id="S7VAI4"/>
<dbReference type="STRING" id="897.B2D07_09190"/>
<feature type="domain" description="TM7S3/TM198-like" evidence="6">
    <location>
        <begin position="7"/>
        <end position="138"/>
    </location>
</feature>
<name>S7VAI4_DESML</name>
<dbReference type="GO" id="GO:0016020">
    <property type="term" value="C:membrane"/>
    <property type="evidence" value="ECO:0007669"/>
    <property type="project" value="UniProtKB-SubCell"/>
</dbReference>
<gene>
    <name evidence="7" type="ORF">dsmv_1956</name>
</gene>
<feature type="transmembrane region" description="Helical" evidence="5">
    <location>
        <begin position="146"/>
        <end position="165"/>
    </location>
</feature>
<dbReference type="InterPro" id="IPR025256">
    <property type="entry name" value="TM7S3/TM198-like_dom"/>
</dbReference>